<name>A0A1G4PP96_9CAUL</name>
<dbReference type="AlphaFoldDB" id="A0A1G4PP96"/>
<feature type="domain" description="DUF6898" evidence="2">
    <location>
        <begin position="2"/>
        <end position="54"/>
    </location>
</feature>
<dbReference type="InterPro" id="IPR054193">
    <property type="entry name" value="DUF6898"/>
</dbReference>
<proteinExistence type="predicted"/>
<evidence type="ECO:0000259" key="2">
    <source>
        <dbReference type="Pfam" id="PF21839"/>
    </source>
</evidence>
<dbReference type="RefSeq" id="WP_090643356.1">
    <property type="nucleotide sequence ID" value="NZ_CBCRYE010000001.1"/>
</dbReference>
<dbReference type="EMBL" id="FMTS01000001">
    <property type="protein sequence ID" value="SCW34082.1"/>
    <property type="molecule type" value="Genomic_DNA"/>
</dbReference>
<protein>
    <recommendedName>
        <fullName evidence="2">DUF6898 domain-containing protein</fullName>
    </recommendedName>
</protein>
<organism evidence="3 4">
    <name type="scientific">Asticcacaulis taihuensis</name>
    <dbReference type="NCBI Taxonomy" id="260084"/>
    <lineage>
        <taxon>Bacteria</taxon>
        <taxon>Pseudomonadati</taxon>
        <taxon>Pseudomonadota</taxon>
        <taxon>Alphaproteobacteria</taxon>
        <taxon>Caulobacterales</taxon>
        <taxon>Caulobacteraceae</taxon>
        <taxon>Asticcacaulis</taxon>
    </lineage>
</organism>
<dbReference type="Pfam" id="PF21839">
    <property type="entry name" value="DUF6898"/>
    <property type="match status" value="1"/>
</dbReference>
<keyword evidence="4" id="KW-1185">Reference proteome</keyword>
<gene>
    <name evidence="3" type="ORF">SAMN02927928_0547</name>
</gene>
<evidence type="ECO:0000313" key="4">
    <source>
        <dbReference type="Proteomes" id="UP000199150"/>
    </source>
</evidence>
<accession>A0A1G4PP96</accession>
<sequence>MSEIYIEMQRKGAYLKVTAIDADTAEEATAMGPVNDPEGVKRLAVLKLKNKLGQGNGPGGQKPSPPGRGTLV</sequence>
<evidence type="ECO:0000256" key="1">
    <source>
        <dbReference type="SAM" id="MobiDB-lite"/>
    </source>
</evidence>
<reference evidence="4" key="1">
    <citation type="submission" date="2016-10" db="EMBL/GenBank/DDBJ databases">
        <authorList>
            <person name="Varghese N."/>
            <person name="Submissions S."/>
        </authorList>
    </citation>
    <scope>NUCLEOTIDE SEQUENCE [LARGE SCALE GENOMIC DNA]</scope>
    <source>
        <strain evidence="4">CGMCC 1.3431</strain>
    </source>
</reference>
<evidence type="ECO:0000313" key="3">
    <source>
        <dbReference type="EMBL" id="SCW34082.1"/>
    </source>
</evidence>
<feature type="region of interest" description="Disordered" evidence="1">
    <location>
        <begin position="51"/>
        <end position="72"/>
    </location>
</feature>
<dbReference type="Proteomes" id="UP000199150">
    <property type="component" value="Unassembled WGS sequence"/>
</dbReference>
<dbReference type="OrthoDB" id="7362394at2"/>